<keyword evidence="6" id="KW-1185">Reference proteome</keyword>
<dbReference type="Gene3D" id="1.10.150.130">
    <property type="match status" value="1"/>
</dbReference>
<evidence type="ECO:0000256" key="3">
    <source>
        <dbReference type="ARBA" id="ARBA00023125"/>
    </source>
</evidence>
<dbReference type="InterPro" id="IPR013762">
    <property type="entry name" value="Integrase-like_cat_sf"/>
</dbReference>
<dbReference type="PANTHER" id="PTHR30349:SF41">
    <property type="entry name" value="INTEGRASE_RECOMBINASE PROTEIN MJ0367-RELATED"/>
    <property type="match status" value="1"/>
</dbReference>
<evidence type="ECO:0000256" key="2">
    <source>
        <dbReference type="ARBA" id="ARBA00022908"/>
    </source>
</evidence>
<accession>A0ABU0G6K1</accession>
<evidence type="ECO:0000313" key="6">
    <source>
        <dbReference type="Proteomes" id="UP001238496"/>
    </source>
</evidence>
<dbReference type="EMBL" id="JAUSUW010000005">
    <property type="protein sequence ID" value="MDQ0420956.1"/>
    <property type="molecule type" value="Genomic_DNA"/>
</dbReference>
<evidence type="ECO:0000256" key="1">
    <source>
        <dbReference type="ARBA" id="ARBA00008857"/>
    </source>
</evidence>
<name>A0ABU0G6K1_9HYPH</name>
<gene>
    <name evidence="5" type="ORF">J2045_001983</name>
</gene>
<dbReference type="Gene3D" id="1.10.443.10">
    <property type="entry name" value="Intergrase catalytic core"/>
    <property type="match status" value="1"/>
</dbReference>
<keyword evidence="3" id="KW-0238">DNA-binding</keyword>
<dbReference type="InterPro" id="IPR010998">
    <property type="entry name" value="Integrase_recombinase_N"/>
</dbReference>
<evidence type="ECO:0000256" key="4">
    <source>
        <dbReference type="ARBA" id="ARBA00023172"/>
    </source>
</evidence>
<dbReference type="PANTHER" id="PTHR30349">
    <property type="entry name" value="PHAGE INTEGRASE-RELATED"/>
    <property type="match status" value="1"/>
</dbReference>
<comment type="caution">
    <text evidence="5">The sequence shown here is derived from an EMBL/GenBank/DDBJ whole genome shotgun (WGS) entry which is preliminary data.</text>
</comment>
<reference evidence="5 6" key="1">
    <citation type="submission" date="2023-07" db="EMBL/GenBank/DDBJ databases">
        <title>Genomic Encyclopedia of Type Strains, Phase IV (KMG-IV): sequencing the most valuable type-strain genomes for metagenomic binning, comparative biology and taxonomic classification.</title>
        <authorList>
            <person name="Goeker M."/>
        </authorList>
    </citation>
    <scope>NUCLEOTIDE SEQUENCE [LARGE SCALE GENOMIC DNA]</scope>
    <source>
        <strain evidence="5 6">DSM 1111</strain>
    </source>
</reference>
<proteinExistence type="inferred from homology"/>
<dbReference type="Proteomes" id="UP001238496">
    <property type="component" value="Unassembled WGS sequence"/>
</dbReference>
<sequence length="549" mass="62534">MVQMTTLSKATNGDWFARKAIPADVRDAYQAAYGVRQEERFRRSSSLPQGHAKADFRDWDADITSRIEALRAKAADSEIRLTPRQISALAGQWYAWFIDQHSDEPGEPENWDSRDEMLTAVYDRFNIGLPGDDRETLGAAAKRHIHAKLVEMGKVETFLAEHTQKLDSDTRSTFLDVLELELPAAFGLLRRRAGGDFSPDERLPRFALASAHTPTRGQKLAGLDCWQAFEAWVKERQPAPATVDRWRSVFLGLNTHFDRRDVATITADDAVKWKDTLVTEKRSGQVANDIWITAAVTIFNWLKENRKISENPFAGVRVATAKKVKRRERAFTDEEWKKILAASLEPATGRLKAQKAAARRWVPWLCAYTGSRPGEMTQLRGTSVRREGAIWIIDITPEDGTVKGASYRKVPIHEHLIEMGFLEFARSAGEGPLFYDPKEKRAASDDPTKPVREPYVIARNKLAEWVRNSVKIDDRDISPNHAWRHTFKRMAARHGMEKRFRFAFCGHESDDVGDIYETPTLEDMSEELKKFPRYVLDRDSVDPHADETA</sequence>
<organism evidence="5 6">
    <name type="scientific">Peteryoungia aggregata LMG 23059</name>
    <dbReference type="NCBI Taxonomy" id="1368425"/>
    <lineage>
        <taxon>Bacteria</taxon>
        <taxon>Pseudomonadati</taxon>
        <taxon>Pseudomonadota</taxon>
        <taxon>Alphaproteobacteria</taxon>
        <taxon>Hyphomicrobiales</taxon>
        <taxon>Rhizobiaceae</taxon>
        <taxon>Peteryoungia</taxon>
    </lineage>
</organism>
<dbReference type="InterPro" id="IPR011010">
    <property type="entry name" value="DNA_brk_join_enz"/>
</dbReference>
<keyword evidence="2" id="KW-0229">DNA integration</keyword>
<evidence type="ECO:0000313" key="5">
    <source>
        <dbReference type="EMBL" id="MDQ0420956.1"/>
    </source>
</evidence>
<keyword evidence="4" id="KW-0233">DNA recombination</keyword>
<protein>
    <submittedName>
        <fullName evidence="5">Integrase</fullName>
    </submittedName>
</protein>
<comment type="similarity">
    <text evidence="1">Belongs to the 'phage' integrase family.</text>
</comment>
<dbReference type="InterPro" id="IPR050090">
    <property type="entry name" value="Tyrosine_recombinase_XerCD"/>
</dbReference>
<dbReference type="SUPFAM" id="SSF56349">
    <property type="entry name" value="DNA breaking-rejoining enzymes"/>
    <property type="match status" value="1"/>
</dbReference>